<evidence type="ECO:0000256" key="4">
    <source>
        <dbReference type="PROSITE-ProRule" id="PRU00335"/>
    </source>
</evidence>
<evidence type="ECO:0000259" key="5">
    <source>
        <dbReference type="PROSITE" id="PS50977"/>
    </source>
</evidence>
<keyword evidence="1" id="KW-0805">Transcription regulation</keyword>
<dbReference type="Proteomes" id="UP000621447">
    <property type="component" value="Unassembled WGS sequence"/>
</dbReference>
<dbReference type="EMBL" id="JABULH010000007">
    <property type="protein sequence ID" value="NTS66376.1"/>
    <property type="molecule type" value="Genomic_DNA"/>
</dbReference>
<keyword evidence="7" id="KW-1185">Reference proteome</keyword>
<dbReference type="InterPro" id="IPR050109">
    <property type="entry name" value="HTH-type_TetR-like_transc_reg"/>
</dbReference>
<sequence length="208" mass="23037">MVAEMSTLASGQSRRIGRPSVEEAAALESRILAAAWDLLLTKGSRELSIERIARAAEVSKKTIYTRFQDRSDLLMRLLEEKLEAEENGLCEDVQIEEFASAFRSVGERILAFLTSPEREAIGVVLTELPKARHDAWTATYAVGLRAIDGLLDHPSAATALGHLDATTFRHAFLQCLIGHAENMIRAPKNEDVSTAEWMTALSELFIRN</sequence>
<comment type="caution">
    <text evidence="6">The sequence shown here is derived from an EMBL/GenBank/DDBJ whole genome shotgun (WGS) entry which is preliminary data.</text>
</comment>
<dbReference type="PANTHER" id="PTHR30055:SF234">
    <property type="entry name" value="HTH-TYPE TRANSCRIPTIONAL REGULATOR BETI"/>
    <property type="match status" value="1"/>
</dbReference>
<dbReference type="PANTHER" id="PTHR30055">
    <property type="entry name" value="HTH-TYPE TRANSCRIPTIONAL REGULATOR RUTR"/>
    <property type="match status" value="1"/>
</dbReference>
<evidence type="ECO:0000256" key="3">
    <source>
        <dbReference type="ARBA" id="ARBA00023163"/>
    </source>
</evidence>
<dbReference type="Pfam" id="PF00440">
    <property type="entry name" value="TetR_N"/>
    <property type="match status" value="1"/>
</dbReference>
<proteinExistence type="predicted"/>
<evidence type="ECO:0000313" key="6">
    <source>
        <dbReference type="EMBL" id="NTS66376.1"/>
    </source>
</evidence>
<dbReference type="PROSITE" id="PS50977">
    <property type="entry name" value="HTH_TETR_2"/>
    <property type="match status" value="1"/>
</dbReference>
<dbReference type="Gene3D" id="1.10.357.10">
    <property type="entry name" value="Tetracycline Repressor, domain 2"/>
    <property type="match status" value="1"/>
</dbReference>
<dbReference type="InterPro" id="IPR009057">
    <property type="entry name" value="Homeodomain-like_sf"/>
</dbReference>
<evidence type="ECO:0000256" key="2">
    <source>
        <dbReference type="ARBA" id="ARBA00023125"/>
    </source>
</evidence>
<dbReference type="InterPro" id="IPR001647">
    <property type="entry name" value="HTH_TetR"/>
</dbReference>
<feature type="DNA-binding region" description="H-T-H motif" evidence="4">
    <location>
        <begin position="48"/>
        <end position="67"/>
    </location>
</feature>
<dbReference type="PRINTS" id="PR00455">
    <property type="entry name" value="HTHTETR"/>
</dbReference>
<name>A0ABX2JL34_9SPHN</name>
<evidence type="ECO:0000256" key="1">
    <source>
        <dbReference type="ARBA" id="ARBA00023015"/>
    </source>
</evidence>
<feature type="domain" description="HTH tetR-type" evidence="5">
    <location>
        <begin position="25"/>
        <end position="85"/>
    </location>
</feature>
<accession>A0ABX2JL34</accession>
<keyword evidence="3" id="KW-0804">Transcription</keyword>
<protein>
    <submittedName>
        <fullName evidence="6">TetR/AcrR family transcriptional regulator</fullName>
    </submittedName>
</protein>
<gene>
    <name evidence="6" type="ORF">HRV97_14560</name>
</gene>
<dbReference type="SUPFAM" id="SSF46689">
    <property type="entry name" value="Homeodomain-like"/>
    <property type="match status" value="1"/>
</dbReference>
<evidence type="ECO:0000313" key="7">
    <source>
        <dbReference type="Proteomes" id="UP000621447"/>
    </source>
</evidence>
<organism evidence="6 7">
    <name type="scientific">Sphingomonas hominis</name>
    <dbReference type="NCBI Taxonomy" id="2741495"/>
    <lineage>
        <taxon>Bacteria</taxon>
        <taxon>Pseudomonadati</taxon>
        <taxon>Pseudomonadota</taxon>
        <taxon>Alphaproteobacteria</taxon>
        <taxon>Sphingomonadales</taxon>
        <taxon>Sphingomonadaceae</taxon>
        <taxon>Sphingomonas</taxon>
    </lineage>
</organism>
<dbReference type="RefSeq" id="WP_082745959.1">
    <property type="nucleotide sequence ID" value="NZ_JABULH010000007.1"/>
</dbReference>
<keyword evidence="2 4" id="KW-0238">DNA-binding</keyword>
<reference evidence="6 7" key="1">
    <citation type="submission" date="2020-06" db="EMBL/GenBank/DDBJ databases">
        <title>Sphingomonas hominis sp. nov., a member of the Sphingomonas, isolated from the hair of a 22-year-old girl.</title>
        <authorList>
            <person name="Zhang D.-F."/>
            <person name="Cui X.-W."/>
        </authorList>
    </citation>
    <scope>NUCLEOTIDE SEQUENCE [LARGE SCALE GENOMIC DNA]</scope>
    <source>
        <strain evidence="6 7">HHU CXW</strain>
    </source>
</reference>